<evidence type="ECO:0000313" key="2">
    <source>
        <dbReference type="Proteomes" id="UP000015102"/>
    </source>
</evidence>
<dbReference type="Proteomes" id="UP000015102">
    <property type="component" value="Unassembled WGS sequence"/>
</dbReference>
<protein>
    <submittedName>
        <fullName evidence="1">Uncharacterized protein</fullName>
    </submittedName>
</protein>
<reference evidence="2" key="1">
    <citation type="submission" date="2013-02" db="EMBL/GenBank/DDBJ databases">
        <authorList>
            <person name="Hughes D."/>
        </authorList>
    </citation>
    <scope>NUCLEOTIDE SEQUENCE</scope>
    <source>
        <strain>Durham</strain>
        <strain evidence="2">NC isolate 2 -- Noor lab</strain>
    </source>
</reference>
<dbReference type="EnsemblMetazoa" id="MESCA007215-RA">
    <property type="protein sequence ID" value="MESCA007215-PA"/>
    <property type="gene ID" value="MESCA007215"/>
</dbReference>
<organism evidence="1 2">
    <name type="scientific">Megaselia scalaris</name>
    <name type="common">Humpbacked fly</name>
    <name type="synonym">Phora scalaris</name>
    <dbReference type="NCBI Taxonomy" id="36166"/>
    <lineage>
        <taxon>Eukaryota</taxon>
        <taxon>Metazoa</taxon>
        <taxon>Ecdysozoa</taxon>
        <taxon>Arthropoda</taxon>
        <taxon>Hexapoda</taxon>
        <taxon>Insecta</taxon>
        <taxon>Pterygota</taxon>
        <taxon>Neoptera</taxon>
        <taxon>Endopterygota</taxon>
        <taxon>Diptera</taxon>
        <taxon>Brachycera</taxon>
        <taxon>Muscomorpha</taxon>
        <taxon>Platypezoidea</taxon>
        <taxon>Phoridae</taxon>
        <taxon>Megaseliini</taxon>
        <taxon>Megaselia</taxon>
    </lineage>
</organism>
<dbReference type="AlphaFoldDB" id="T1GU15"/>
<proteinExistence type="predicted"/>
<name>T1GU15_MEGSC</name>
<accession>T1GU15</accession>
<sequence length="17" mass="1959">MGNSYTKVTINQDQRGF</sequence>
<dbReference type="EMBL" id="CAQQ02163604">
    <property type="status" value="NOT_ANNOTATED_CDS"/>
    <property type="molecule type" value="Genomic_DNA"/>
</dbReference>
<evidence type="ECO:0000313" key="1">
    <source>
        <dbReference type="EnsemblMetazoa" id="MESCA007215-PA"/>
    </source>
</evidence>
<keyword evidence="2" id="KW-1185">Reference proteome</keyword>
<dbReference type="HOGENOM" id="CLU_3432100_0_0_1"/>
<reference evidence="1" key="2">
    <citation type="submission" date="2015-06" db="UniProtKB">
        <authorList>
            <consortium name="EnsemblMetazoa"/>
        </authorList>
    </citation>
    <scope>IDENTIFICATION</scope>
</reference>